<evidence type="ECO:0000313" key="1">
    <source>
        <dbReference type="EMBL" id="MCD9644608.1"/>
    </source>
</evidence>
<accession>A0ABS8VBH5</accession>
<organism evidence="1 2">
    <name type="scientific">Datura stramonium</name>
    <name type="common">Jimsonweed</name>
    <name type="synonym">Common thornapple</name>
    <dbReference type="NCBI Taxonomy" id="4076"/>
    <lineage>
        <taxon>Eukaryota</taxon>
        <taxon>Viridiplantae</taxon>
        <taxon>Streptophyta</taxon>
        <taxon>Embryophyta</taxon>
        <taxon>Tracheophyta</taxon>
        <taxon>Spermatophyta</taxon>
        <taxon>Magnoliopsida</taxon>
        <taxon>eudicotyledons</taxon>
        <taxon>Gunneridae</taxon>
        <taxon>Pentapetalae</taxon>
        <taxon>asterids</taxon>
        <taxon>lamiids</taxon>
        <taxon>Solanales</taxon>
        <taxon>Solanaceae</taxon>
        <taxon>Solanoideae</taxon>
        <taxon>Datureae</taxon>
        <taxon>Datura</taxon>
    </lineage>
</organism>
<reference evidence="1 2" key="1">
    <citation type="journal article" date="2021" name="BMC Genomics">
        <title>Datura genome reveals duplications of psychoactive alkaloid biosynthetic genes and high mutation rate following tissue culture.</title>
        <authorList>
            <person name="Rajewski A."/>
            <person name="Carter-House D."/>
            <person name="Stajich J."/>
            <person name="Litt A."/>
        </authorList>
    </citation>
    <scope>NUCLEOTIDE SEQUENCE [LARGE SCALE GENOMIC DNA]</scope>
    <source>
        <strain evidence="1">AR-01</strain>
    </source>
</reference>
<keyword evidence="2" id="KW-1185">Reference proteome</keyword>
<evidence type="ECO:0000313" key="2">
    <source>
        <dbReference type="Proteomes" id="UP000823775"/>
    </source>
</evidence>
<sequence>MDSGVFEALNKCEVDGMNKCKRREAPHYSVRRGARHRIQRDKVRNATTNVARWLAPTQGSARGAGKSTARPGGVMCRVDNIVKDVKCKPSDAQRIKRALSAEITEQGPQAKIYGSNETSINDTKSTREKVWPLQDGPVHRKMN</sequence>
<proteinExistence type="predicted"/>
<dbReference type="EMBL" id="JACEIK010004206">
    <property type="protein sequence ID" value="MCD9644608.1"/>
    <property type="molecule type" value="Genomic_DNA"/>
</dbReference>
<protein>
    <submittedName>
        <fullName evidence="1">Uncharacterized protein</fullName>
    </submittedName>
</protein>
<dbReference type="Proteomes" id="UP000823775">
    <property type="component" value="Unassembled WGS sequence"/>
</dbReference>
<gene>
    <name evidence="1" type="ORF">HAX54_032963</name>
</gene>
<name>A0ABS8VBH5_DATST</name>
<comment type="caution">
    <text evidence="1">The sequence shown here is derived from an EMBL/GenBank/DDBJ whole genome shotgun (WGS) entry which is preliminary data.</text>
</comment>